<dbReference type="GO" id="GO:0008299">
    <property type="term" value="P:isoprenoid biosynthetic process"/>
    <property type="evidence" value="ECO:0007669"/>
    <property type="project" value="InterPro"/>
</dbReference>
<gene>
    <name evidence="5" type="ORF">NDR86_33670</name>
</gene>
<protein>
    <submittedName>
        <fullName evidence="5">Polyprenyl synthetase family protein</fullName>
    </submittedName>
</protein>
<dbReference type="GO" id="GO:0046872">
    <property type="term" value="F:metal ion binding"/>
    <property type="evidence" value="ECO:0007669"/>
    <property type="project" value="UniProtKB-KW"/>
</dbReference>
<dbReference type="InterPro" id="IPR033749">
    <property type="entry name" value="Polyprenyl_synt_CS"/>
</dbReference>
<dbReference type="InterPro" id="IPR000092">
    <property type="entry name" value="Polyprenyl_synt"/>
</dbReference>
<sequence length="304" mass="32469">MASYHFGYCDRHGTPASGTTGKMFRAALTLATASAFGAAPAAVRYAAAVELIHNFTLIHDDILDGDVERRGRPTVWAIWGKPPALLLGDALHALAIEILTDTRGPEGRCDEAVRRIEQAVVDMCRGQYEDCDFTERRPVTVDAYLEMAAGKTGALTGCACALGALAAGADVRVVDALESFGRRVGVAFQLIDDIIGIWGDPAETGKTASDIAERRMTMPIVAAIASGTDAGRELAALYKPASQRDSGRHGIPHIADLIASAGGRERTRRRAELWTNSAIVELPCGGTPFNELVELARAALRRDR</sequence>
<keyword evidence="2" id="KW-0479">Metal-binding</keyword>
<dbReference type="GO" id="GO:0004659">
    <property type="term" value="F:prenyltransferase activity"/>
    <property type="evidence" value="ECO:0007669"/>
    <property type="project" value="InterPro"/>
</dbReference>
<evidence type="ECO:0000256" key="1">
    <source>
        <dbReference type="ARBA" id="ARBA00005128"/>
    </source>
</evidence>
<dbReference type="AlphaFoldDB" id="A0A9X2J1T6"/>
<keyword evidence="6" id="KW-1185">Reference proteome</keyword>
<dbReference type="PROSITE" id="PS00444">
    <property type="entry name" value="POLYPRENYL_SYNTHASE_2"/>
    <property type="match status" value="1"/>
</dbReference>
<keyword evidence="3" id="KW-0460">Magnesium</keyword>
<dbReference type="PANTHER" id="PTHR12001">
    <property type="entry name" value="GERANYLGERANYL PYROPHOSPHATE SYNTHASE"/>
    <property type="match status" value="1"/>
</dbReference>
<evidence type="ECO:0000313" key="6">
    <source>
        <dbReference type="Proteomes" id="UP001139157"/>
    </source>
</evidence>
<dbReference type="PROSITE" id="PS00723">
    <property type="entry name" value="POLYPRENYL_SYNTHASE_1"/>
    <property type="match status" value="1"/>
</dbReference>
<evidence type="ECO:0000256" key="4">
    <source>
        <dbReference type="RuleBase" id="RU004466"/>
    </source>
</evidence>
<comment type="similarity">
    <text evidence="4">Belongs to the FPP/GGPP synthase family.</text>
</comment>
<dbReference type="RefSeq" id="WP_251917961.1">
    <property type="nucleotide sequence ID" value="NZ_JAMRXG010000022.1"/>
</dbReference>
<accession>A0A9X2J1T6</accession>
<comment type="caution">
    <text evidence="5">The sequence shown here is derived from an EMBL/GenBank/DDBJ whole genome shotgun (WGS) entry which is preliminary data.</text>
</comment>
<dbReference type="PANTHER" id="PTHR12001:SF86">
    <property type="entry name" value="GERANYLGERANYL DIPHOSPHATE SYNTHASE"/>
    <property type="match status" value="1"/>
</dbReference>
<keyword evidence="4" id="KW-0808">Transferase</keyword>
<reference evidence="5" key="1">
    <citation type="submission" date="2022-06" db="EMBL/GenBank/DDBJ databases">
        <title>Novel species in genus nocardia.</title>
        <authorList>
            <person name="Li F."/>
        </authorList>
    </citation>
    <scope>NUCLEOTIDE SEQUENCE</scope>
    <source>
        <strain evidence="5">CDC141</strain>
    </source>
</reference>
<dbReference type="Gene3D" id="1.10.600.10">
    <property type="entry name" value="Farnesyl Diphosphate Synthase"/>
    <property type="match status" value="1"/>
</dbReference>
<dbReference type="SUPFAM" id="SSF48576">
    <property type="entry name" value="Terpenoid synthases"/>
    <property type="match status" value="1"/>
</dbReference>
<dbReference type="SFLD" id="SFLDS00005">
    <property type="entry name" value="Isoprenoid_Synthase_Type_I"/>
    <property type="match status" value="1"/>
</dbReference>
<proteinExistence type="inferred from homology"/>
<name>A0A9X2J1T6_9NOCA</name>
<dbReference type="InterPro" id="IPR008949">
    <property type="entry name" value="Isoprenoid_synthase_dom_sf"/>
</dbReference>
<organism evidence="5 6">
    <name type="scientific">Nocardia pulmonis</name>
    <dbReference type="NCBI Taxonomy" id="2951408"/>
    <lineage>
        <taxon>Bacteria</taxon>
        <taxon>Bacillati</taxon>
        <taxon>Actinomycetota</taxon>
        <taxon>Actinomycetes</taxon>
        <taxon>Mycobacteriales</taxon>
        <taxon>Nocardiaceae</taxon>
        <taxon>Nocardia</taxon>
    </lineage>
</organism>
<dbReference type="Pfam" id="PF00348">
    <property type="entry name" value="polyprenyl_synt"/>
    <property type="match status" value="1"/>
</dbReference>
<comment type="pathway">
    <text evidence="1">Isoprenoid biosynthesis.</text>
</comment>
<evidence type="ECO:0000313" key="5">
    <source>
        <dbReference type="EMBL" id="MCM6778450.1"/>
    </source>
</evidence>
<dbReference type="EMBL" id="JAMRXG010000022">
    <property type="protein sequence ID" value="MCM6778450.1"/>
    <property type="molecule type" value="Genomic_DNA"/>
</dbReference>
<dbReference type="CDD" id="cd00685">
    <property type="entry name" value="Trans_IPPS_HT"/>
    <property type="match status" value="1"/>
</dbReference>
<evidence type="ECO:0000256" key="3">
    <source>
        <dbReference type="ARBA" id="ARBA00022842"/>
    </source>
</evidence>
<dbReference type="Proteomes" id="UP001139157">
    <property type="component" value="Unassembled WGS sequence"/>
</dbReference>
<evidence type="ECO:0000256" key="2">
    <source>
        <dbReference type="ARBA" id="ARBA00022723"/>
    </source>
</evidence>